<dbReference type="GO" id="GO:1904680">
    <property type="term" value="F:peptide transmembrane transporter activity"/>
    <property type="evidence" value="ECO:0007669"/>
    <property type="project" value="TreeGrafter"/>
</dbReference>
<protein>
    <submittedName>
        <fullName evidence="2">ABC transporter substrate-binding protein</fullName>
    </submittedName>
</protein>
<dbReference type="GO" id="GO:0015833">
    <property type="term" value="P:peptide transport"/>
    <property type="evidence" value="ECO:0007669"/>
    <property type="project" value="TreeGrafter"/>
</dbReference>
<reference evidence="2 3" key="1">
    <citation type="submission" date="2018-08" db="EMBL/GenBank/DDBJ databases">
        <title>A genome reference for cultivated species of the human gut microbiota.</title>
        <authorList>
            <person name="Zou Y."/>
            <person name="Xue W."/>
            <person name="Luo G."/>
        </authorList>
    </citation>
    <scope>NUCLEOTIDE SEQUENCE [LARGE SCALE GENOMIC DNA]</scope>
    <source>
        <strain evidence="2 3">AF14-18</strain>
    </source>
</reference>
<dbReference type="Gene3D" id="3.90.76.10">
    <property type="entry name" value="Dipeptide-binding Protein, Domain 1"/>
    <property type="match status" value="1"/>
</dbReference>
<dbReference type="PIRSF" id="PIRSF002741">
    <property type="entry name" value="MppA"/>
    <property type="match status" value="1"/>
</dbReference>
<dbReference type="Gene3D" id="3.40.190.10">
    <property type="entry name" value="Periplasmic binding protein-like II"/>
    <property type="match status" value="1"/>
</dbReference>
<dbReference type="GO" id="GO:0042597">
    <property type="term" value="C:periplasmic space"/>
    <property type="evidence" value="ECO:0007669"/>
    <property type="project" value="UniProtKB-ARBA"/>
</dbReference>
<dbReference type="InterPro" id="IPR039424">
    <property type="entry name" value="SBP_5"/>
</dbReference>
<evidence type="ECO:0000313" key="2">
    <source>
        <dbReference type="EMBL" id="RGV76711.1"/>
    </source>
</evidence>
<sequence>MIMKRALTILSVSILAAAWLCGCGKIRKTESRDADVLYHACYSEPYVTLDPSAEQSNGIRILYNVYETLTHYDDKTGEVIPKLAVEWSSNADATEWVFKLRNDVQFHDGEKMNAEAVKKSIDRTIALNKGAAYIWDSVDSIEVTGEYEVTFHLRYGASIPLIASAGYAAYIMSPNAADKDTEWFNAGNDGGSGPYTIATVSARAVTLSSYEGYRGGWEDNQYKNVYIQEISDSGTRRRLLEAGEAHLTSELSAEDLAAFSENDGVTILPADSFTNVILMLNTKSSPCSNADFRKALAYAFPYEEAVHDILQGNAAQSCGMIPKGLWGHQDNLTQYHCDLKKSAEYLEKSGLTDATVTVTFIVNDAVYREILQLYKENLAQIGVTLKLLNMDWDAQLALAKSPNPDDCQDILLMKWWPDYADPAGWFSPLLMSSGDSVGYNFCYLDDDIFGEKNRDAVRLTATNKNEAEKLYIEMQEEILDQCYMIFAYNTLQYYAVNNAIHGVYENPAYQTCVSYYDITKD</sequence>
<dbReference type="AlphaFoldDB" id="A0A412Z9E6"/>
<proteinExistence type="predicted"/>
<dbReference type="PANTHER" id="PTHR30290:SF34">
    <property type="entry name" value="ABC TRANSPORTER, PERIPLASMIC OLIGO-PEPTIDE BINDING PROTEIN, PUTATIVE-RELATED"/>
    <property type="match status" value="1"/>
</dbReference>
<gene>
    <name evidence="2" type="ORF">DWW02_09105</name>
</gene>
<comment type="caution">
    <text evidence="2">The sequence shown here is derived from an EMBL/GenBank/DDBJ whole genome shotgun (WGS) entry which is preliminary data.</text>
</comment>
<organism evidence="2 3">
    <name type="scientific">Enterocloster bolteae</name>
    <dbReference type="NCBI Taxonomy" id="208479"/>
    <lineage>
        <taxon>Bacteria</taxon>
        <taxon>Bacillati</taxon>
        <taxon>Bacillota</taxon>
        <taxon>Clostridia</taxon>
        <taxon>Lachnospirales</taxon>
        <taxon>Lachnospiraceae</taxon>
        <taxon>Enterocloster</taxon>
    </lineage>
</organism>
<dbReference type="CDD" id="cd08512">
    <property type="entry name" value="PBP2_NikA_DppA_OppA_like_7"/>
    <property type="match status" value="1"/>
</dbReference>
<dbReference type="PROSITE" id="PS51257">
    <property type="entry name" value="PROKAR_LIPOPROTEIN"/>
    <property type="match status" value="1"/>
</dbReference>
<evidence type="ECO:0000259" key="1">
    <source>
        <dbReference type="Pfam" id="PF00496"/>
    </source>
</evidence>
<dbReference type="InterPro" id="IPR000914">
    <property type="entry name" value="SBP_5_dom"/>
</dbReference>
<dbReference type="PANTHER" id="PTHR30290">
    <property type="entry name" value="PERIPLASMIC BINDING COMPONENT OF ABC TRANSPORTER"/>
    <property type="match status" value="1"/>
</dbReference>
<accession>A0A412Z9E6</accession>
<dbReference type="Gene3D" id="3.10.105.10">
    <property type="entry name" value="Dipeptide-binding Protein, Domain 3"/>
    <property type="match status" value="1"/>
</dbReference>
<dbReference type="SUPFAM" id="SSF53850">
    <property type="entry name" value="Periplasmic binding protein-like II"/>
    <property type="match status" value="1"/>
</dbReference>
<dbReference type="InterPro" id="IPR030678">
    <property type="entry name" value="Peptide/Ni-bd"/>
</dbReference>
<dbReference type="GO" id="GO:0043190">
    <property type="term" value="C:ATP-binding cassette (ABC) transporter complex"/>
    <property type="evidence" value="ECO:0007669"/>
    <property type="project" value="InterPro"/>
</dbReference>
<dbReference type="Pfam" id="PF00496">
    <property type="entry name" value="SBP_bac_5"/>
    <property type="match status" value="1"/>
</dbReference>
<dbReference type="EMBL" id="QRZM01000003">
    <property type="protein sequence ID" value="RGV76711.1"/>
    <property type="molecule type" value="Genomic_DNA"/>
</dbReference>
<evidence type="ECO:0000313" key="3">
    <source>
        <dbReference type="Proteomes" id="UP000284543"/>
    </source>
</evidence>
<name>A0A412Z9E6_9FIRM</name>
<dbReference type="Proteomes" id="UP000284543">
    <property type="component" value="Unassembled WGS sequence"/>
</dbReference>
<feature type="domain" description="Solute-binding protein family 5" evidence="1">
    <location>
        <begin position="78"/>
        <end position="434"/>
    </location>
</feature>